<sequence>MSEATTETFPSDRLDEMEFGTIELSVPLLDGIIQIGAGGETDVGRIRVTKESGTVTVVHVDGGPIQVDIVADAQSSIRVFAVPVPALRLVRSGSRWLVVENSVAAERLSDVKRFADVVGTFAAAKQGRAQHSHRG</sequence>
<dbReference type="Proteomes" id="UP000315759">
    <property type="component" value="Unassembled WGS sequence"/>
</dbReference>
<dbReference type="RefSeq" id="WP_142551119.1">
    <property type="nucleotide sequence ID" value="NZ_VIFX01000005.1"/>
</dbReference>
<keyword evidence="2" id="KW-1185">Reference proteome</keyword>
<organism evidence="1 2">
    <name type="scientific">Mycolicibacterium hodleri</name>
    <dbReference type="NCBI Taxonomy" id="49897"/>
    <lineage>
        <taxon>Bacteria</taxon>
        <taxon>Bacillati</taxon>
        <taxon>Actinomycetota</taxon>
        <taxon>Actinomycetes</taxon>
        <taxon>Mycobacteriales</taxon>
        <taxon>Mycobacteriaceae</taxon>
        <taxon>Mycolicibacterium</taxon>
    </lineage>
</organism>
<proteinExistence type="predicted"/>
<protein>
    <submittedName>
        <fullName evidence="1">Uncharacterized protein</fullName>
    </submittedName>
</protein>
<dbReference type="EMBL" id="VIFX01000005">
    <property type="protein sequence ID" value="TQR87667.1"/>
    <property type="molecule type" value="Genomic_DNA"/>
</dbReference>
<dbReference type="AlphaFoldDB" id="A0A544W600"/>
<comment type="caution">
    <text evidence="1">The sequence shown here is derived from an EMBL/GenBank/DDBJ whole genome shotgun (WGS) entry which is preliminary data.</text>
</comment>
<evidence type="ECO:0000313" key="1">
    <source>
        <dbReference type="EMBL" id="TQR87667.1"/>
    </source>
</evidence>
<evidence type="ECO:0000313" key="2">
    <source>
        <dbReference type="Proteomes" id="UP000315759"/>
    </source>
</evidence>
<name>A0A544W600_9MYCO</name>
<reference evidence="1 2" key="1">
    <citation type="submission" date="2018-10" db="EMBL/GenBank/DDBJ databases">
        <title>Draft genome of Mycobacterium hodleri strain B.</title>
        <authorList>
            <person name="Amande T.J."/>
            <person name="Mcgenity T.J."/>
        </authorList>
    </citation>
    <scope>NUCLEOTIDE SEQUENCE [LARGE SCALE GENOMIC DNA]</scope>
    <source>
        <strain evidence="1 2">B</strain>
    </source>
</reference>
<accession>A0A544W600</accession>
<gene>
    <name evidence="1" type="ORF">D8S82_05585</name>
</gene>